<dbReference type="Proteomes" id="UP000027265">
    <property type="component" value="Unassembled WGS sequence"/>
</dbReference>
<dbReference type="OrthoDB" id="9991317at2759"/>
<feature type="domain" description="CHAT" evidence="1">
    <location>
        <begin position="962"/>
        <end position="1110"/>
    </location>
</feature>
<name>A0A067PJE2_9AGAM</name>
<dbReference type="SUPFAM" id="SSF81901">
    <property type="entry name" value="HCP-like"/>
    <property type="match status" value="1"/>
</dbReference>
<dbReference type="AlphaFoldDB" id="A0A067PJE2"/>
<dbReference type="EMBL" id="KL197726">
    <property type="protein sequence ID" value="KDQ55018.1"/>
    <property type="molecule type" value="Genomic_DNA"/>
</dbReference>
<evidence type="ECO:0000259" key="1">
    <source>
        <dbReference type="Pfam" id="PF12770"/>
    </source>
</evidence>
<organism evidence="2 3">
    <name type="scientific">Jaapia argillacea MUCL 33604</name>
    <dbReference type="NCBI Taxonomy" id="933084"/>
    <lineage>
        <taxon>Eukaryota</taxon>
        <taxon>Fungi</taxon>
        <taxon>Dikarya</taxon>
        <taxon>Basidiomycota</taxon>
        <taxon>Agaricomycotina</taxon>
        <taxon>Agaricomycetes</taxon>
        <taxon>Agaricomycetidae</taxon>
        <taxon>Jaapiales</taxon>
        <taxon>Jaapiaceae</taxon>
        <taxon>Jaapia</taxon>
    </lineage>
</organism>
<accession>A0A067PJE2</accession>
<feature type="domain" description="CHAT" evidence="1">
    <location>
        <begin position="1115"/>
        <end position="1215"/>
    </location>
</feature>
<dbReference type="InterPro" id="IPR024983">
    <property type="entry name" value="CHAT_dom"/>
</dbReference>
<evidence type="ECO:0000313" key="2">
    <source>
        <dbReference type="EMBL" id="KDQ55018.1"/>
    </source>
</evidence>
<dbReference type="InterPro" id="IPR011990">
    <property type="entry name" value="TPR-like_helical_dom_sf"/>
</dbReference>
<dbReference type="STRING" id="933084.A0A067PJE2"/>
<evidence type="ECO:0000313" key="3">
    <source>
        <dbReference type="Proteomes" id="UP000027265"/>
    </source>
</evidence>
<dbReference type="HOGENOM" id="CLU_001305_0_1_1"/>
<reference evidence="3" key="1">
    <citation type="journal article" date="2014" name="Proc. Natl. Acad. Sci. U.S.A.">
        <title>Extensive sampling of basidiomycete genomes demonstrates inadequacy of the white-rot/brown-rot paradigm for wood decay fungi.</title>
        <authorList>
            <person name="Riley R."/>
            <person name="Salamov A.A."/>
            <person name="Brown D.W."/>
            <person name="Nagy L.G."/>
            <person name="Floudas D."/>
            <person name="Held B.W."/>
            <person name="Levasseur A."/>
            <person name="Lombard V."/>
            <person name="Morin E."/>
            <person name="Otillar R."/>
            <person name="Lindquist E.A."/>
            <person name="Sun H."/>
            <person name="LaButti K.M."/>
            <person name="Schmutz J."/>
            <person name="Jabbour D."/>
            <person name="Luo H."/>
            <person name="Baker S.E."/>
            <person name="Pisabarro A.G."/>
            <person name="Walton J.D."/>
            <person name="Blanchette R.A."/>
            <person name="Henrissat B."/>
            <person name="Martin F."/>
            <person name="Cullen D."/>
            <person name="Hibbett D.S."/>
            <person name="Grigoriev I.V."/>
        </authorList>
    </citation>
    <scope>NUCLEOTIDE SEQUENCE [LARGE SCALE GENOMIC DNA]</scope>
    <source>
        <strain evidence="3">MUCL 33604</strain>
    </source>
</reference>
<sequence>MGSGSQAPLSSHGIGVFPLPTIHFKQQILSADGCVVTKIVLPTVHFKQRIEFATGPVHTIHLSFTLNADCPQSQLPDIMSANVPEVYYNSEYLLQASVDVDGCIPFSMAEPVGAEAASWSRGFDFILEDSSVLRLQLHHDRSLYQFHQQLGISLAHLRVVLGSSDGELPVKDSTGTFQLSDGVLVFSVIALSTVKSQSLNDAECLAFLDDEFWLDGDEDVQPKFDELVQRLWSSCETEHHRDLRSGDSWDLHHLLELFEISLKKDRFQQDAENYALKALDLCPSTHPHRFLALAALGKTRMAQFEETGQARELDMAVTLHREALELCPLDYPKREIFLSLFAAASLGYFKQRGGRTNLDQSLKCYGEALGLCPPDHHYRSTALHNLGNASVALFSASGDIADLARGIEQHHEALDLRVPGHPDRPVTLYNIADAYSKRFDRTGELSDLDHAISYCHEALSLRRTRRPEDAPGLTHLAAAYTTRFFHQGDFNDLDRAVQFQQEALELRRNNPSARSVVQGNLGVSLLMRYEHKEDPDDLEQAIKYLARALAMRPRGHPDRQRSFANLGSAYLKRFELKNDLEELQRAVSYHEEAVKLCPSEEHPGNSLFLYNAANTLLSRFAQLHDPSDLDLAAAHLRKAASLLSPDNPTLGLVHLASAREHLMRHALFGKQTDCDQAFQLYEKAAKHSASGTRQQLIAAVRWASLAEEKRHSSSLAAYKRSLHLLDRQVSVGRDVSSRRTLRTGVSMTLASDAAACALDEGQYELAVELLEQGRGLLWAQLFRFRTSLEDLRRLGSTETALADEFDRLSQLLERGAISNDSRREHDGGHEKVNRSYRDITGSWEAVLGRIRQVPGFSYFLEPVPYSSLQKTARYGPIVIINISERRSDAIIMNRTGSPRVVPLPYATPTLTFSLSSNLFSNVRTTRPTEDESHVKNQVEQATRHFRPGNKRKADVDTVLSRILADLWDFVVSPVLDALDLQKDPGNPPPRLFWCPTGPLASLPLHAAGKGTLNAMDFIASSYITTMSSQLRVSKQSVDSPRILLVAQPNTPGEPTLPMVNPELAAVQQAVASYKGVTLRTLSGPDATTKTVKDALGGYHWAHFMCHGSVMNQVVPGAQFAFLSACQTASGDPQTPDEAIHLAAGLLFAGFRSVVATLWSISDDDGPRVAGAFYRILGESGELRGGDAAIALHASVQALRSRGVNPTRWVPFIHLGF</sequence>
<keyword evidence="3" id="KW-1185">Reference proteome</keyword>
<dbReference type="Pfam" id="PF12770">
    <property type="entry name" value="CHAT"/>
    <property type="match status" value="2"/>
</dbReference>
<protein>
    <recommendedName>
        <fullName evidence="1">CHAT domain-containing protein</fullName>
    </recommendedName>
</protein>
<gene>
    <name evidence="2" type="ORF">JAAARDRAFT_208795</name>
</gene>
<dbReference type="Gene3D" id="1.25.40.10">
    <property type="entry name" value="Tetratricopeptide repeat domain"/>
    <property type="match status" value="3"/>
</dbReference>
<dbReference type="SUPFAM" id="SSF48452">
    <property type="entry name" value="TPR-like"/>
    <property type="match status" value="1"/>
</dbReference>
<dbReference type="InParanoid" id="A0A067PJE2"/>
<proteinExistence type="predicted"/>
<dbReference type="PANTHER" id="PTHR10098">
    <property type="entry name" value="RAPSYN-RELATED"/>
    <property type="match status" value="1"/>
</dbReference>